<dbReference type="PANTHER" id="PTHR34576:SF2">
    <property type="entry name" value="MEMBRANE-ASSOCIATED KINASE REGULATOR 6-RELATED"/>
    <property type="match status" value="1"/>
</dbReference>
<keyword evidence="2" id="KW-1185">Reference proteome</keyword>
<reference evidence="1 2" key="1">
    <citation type="submission" date="2017-09" db="EMBL/GenBank/DDBJ databases">
        <title>WGS assembly of Aquilegia coerulea Goldsmith.</title>
        <authorList>
            <person name="Hodges S."/>
            <person name="Kramer E."/>
            <person name="Nordborg M."/>
            <person name="Tomkins J."/>
            <person name="Borevitz J."/>
            <person name="Derieg N."/>
            <person name="Yan J."/>
            <person name="Mihaltcheva S."/>
            <person name="Hayes R.D."/>
            <person name="Rokhsar D."/>
        </authorList>
    </citation>
    <scope>NUCLEOTIDE SEQUENCE [LARGE SCALE GENOMIC DNA]</scope>
    <source>
        <strain evidence="2">cv. Goldsmith</strain>
    </source>
</reference>
<sequence>METSQLHSIESFSFKWVINLKLEGYLDESFRASLEASDDIIPFIEVDPKKAVSRSSSFSMMDFNFSTSQSQPPSVLVHADEVFSNGLLMPFFLNPSKEANLDVSNSGQNPVTTSESSKYVFSTNQNHGWFFRIILKSWRRIVKKHLRKSWRRSTSVKKHLGWLKRTYSYKVRDSNCSTSRAEIVDSCMEDSVCIDKEWEETSGRTSTDYLIRDWYDIEKSIQEAVLHCKRSFEK</sequence>
<evidence type="ECO:0000313" key="2">
    <source>
        <dbReference type="Proteomes" id="UP000230069"/>
    </source>
</evidence>
<dbReference type="AlphaFoldDB" id="A0A2G5C6E7"/>
<gene>
    <name evidence="1" type="ORF">AQUCO_08800010v1</name>
</gene>
<evidence type="ECO:0008006" key="3">
    <source>
        <dbReference type="Google" id="ProtNLM"/>
    </source>
</evidence>
<dbReference type="FunCoup" id="A0A2G5C6E7">
    <property type="interactions" value="143"/>
</dbReference>
<dbReference type="InParanoid" id="A0A2G5C6E7"/>
<proteinExistence type="predicted"/>
<dbReference type="EMBL" id="KZ305105">
    <property type="protein sequence ID" value="PIA26801.1"/>
    <property type="molecule type" value="Genomic_DNA"/>
</dbReference>
<dbReference type="Proteomes" id="UP000230069">
    <property type="component" value="Unassembled WGS sequence"/>
</dbReference>
<accession>A0A2G5C6E7</accession>
<dbReference type="InterPro" id="IPR044699">
    <property type="entry name" value="MAKR6"/>
</dbReference>
<name>A0A2G5C6E7_AQUCA</name>
<evidence type="ECO:0000313" key="1">
    <source>
        <dbReference type="EMBL" id="PIA26801.1"/>
    </source>
</evidence>
<protein>
    <recommendedName>
        <fullName evidence="3">Membrane-associated kinase regulator 6</fullName>
    </recommendedName>
</protein>
<organism evidence="1 2">
    <name type="scientific">Aquilegia coerulea</name>
    <name type="common">Rocky mountain columbine</name>
    <dbReference type="NCBI Taxonomy" id="218851"/>
    <lineage>
        <taxon>Eukaryota</taxon>
        <taxon>Viridiplantae</taxon>
        <taxon>Streptophyta</taxon>
        <taxon>Embryophyta</taxon>
        <taxon>Tracheophyta</taxon>
        <taxon>Spermatophyta</taxon>
        <taxon>Magnoliopsida</taxon>
        <taxon>Ranunculales</taxon>
        <taxon>Ranunculaceae</taxon>
        <taxon>Thalictroideae</taxon>
        <taxon>Aquilegia</taxon>
    </lineage>
</organism>
<dbReference type="OrthoDB" id="1913205at2759"/>
<dbReference type="STRING" id="218851.A0A2G5C6E7"/>
<dbReference type="PANTHER" id="PTHR34576">
    <property type="entry name" value="MEMBRANE-ASSOCIATED KINASE REGULATOR 6-RELATED"/>
    <property type="match status" value="1"/>
</dbReference>